<comment type="caution">
    <text evidence="2">The sequence shown here is derived from an EMBL/GenBank/DDBJ whole genome shotgun (WGS) entry which is preliminary data.</text>
</comment>
<evidence type="ECO:0000256" key="1">
    <source>
        <dbReference type="SAM" id="SignalP"/>
    </source>
</evidence>
<feature type="signal peptide" evidence="1">
    <location>
        <begin position="1"/>
        <end position="19"/>
    </location>
</feature>
<dbReference type="EMBL" id="LFZN01000197">
    <property type="protein sequence ID" value="KXS95828.1"/>
    <property type="molecule type" value="Genomic_DNA"/>
</dbReference>
<gene>
    <name evidence="2" type="ORF">AC578_1184</name>
</gene>
<keyword evidence="3" id="KW-1185">Reference proteome</keyword>
<name>A0A139H0B1_9PEZI</name>
<keyword evidence="1" id="KW-0732">Signal</keyword>
<evidence type="ECO:0000313" key="3">
    <source>
        <dbReference type="Proteomes" id="UP000070133"/>
    </source>
</evidence>
<dbReference type="AlphaFoldDB" id="A0A139H0B1"/>
<dbReference type="OrthoDB" id="3650569at2759"/>
<evidence type="ECO:0000313" key="2">
    <source>
        <dbReference type="EMBL" id="KXS95828.1"/>
    </source>
</evidence>
<accession>A0A139H0B1</accession>
<reference evidence="2 3" key="1">
    <citation type="submission" date="2015-07" db="EMBL/GenBank/DDBJ databases">
        <title>Comparative genomics of the Sigatoka disease complex on banana suggests a link between parallel evolutionary changes in Pseudocercospora fijiensis and Pseudocercospora eumusae and increased virulence on the banana host.</title>
        <authorList>
            <person name="Chang T.-C."/>
            <person name="Salvucci A."/>
            <person name="Crous P.W."/>
            <person name="Stergiopoulos I."/>
        </authorList>
    </citation>
    <scope>NUCLEOTIDE SEQUENCE [LARGE SCALE GENOMIC DNA]</scope>
    <source>
        <strain evidence="2 3">CBS 114824</strain>
    </source>
</reference>
<proteinExistence type="predicted"/>
<organism evidence="2 3">
    <name type="scientific">Pseudocercospora eumusae</name>
    <dbReference type="NCBI Taxonomy" id="321146"/>
    <lineage>
        <taxon>Eukaryota</taxon>
        <taxon>Fungi</taxon>
        <taxon>Dikarya</taxon>
        <taxon>Ascomycota</taxon>
        <taxon>Pezizomycotina</taxon>
        <taxon>Dothideomycetes</taxon>
        <taxon>Dothideomycetidae</taxon>
        <taxon>Mycosphaerellales</taxon>
        <taxon>Mycosphaerellaceae</taxon>
        <taxon>Pseudocercospora</taxon>
    </lineage>
</organism>
<protein>
    <recommendedName>
        <fullName evidence="4">Hydrophobin</fullName>
    </recommendedName>
</protein>
<sequence length="90" mass="9589">MKYLLGFSVLLAAVAGAPAALEARQNLCTPACGSKTAAYYSGDAPFGGVVALECVRFDKDNEICRNPGMVYCCLTFFVSTPLSWRDVIGD</sequence>
<evidence type="ECO:0008006" key="4">
    <source>
        <dbReference type="Google" id="ProtNLM"/>
    </source>
</evidence>
<dbReference type="Proteomes" id="UP000070133">
    <property type="component" value="Unassembled WGS sequence"/>
</dbReference>
<feature type="chain" id="PRO_5007806293" description="Hydrophobin" evidence="1">
    <location>
        <begin position="20"/>
        <end position="90"/>
    </location>
</feature>